<geneLocation type="plasmid" evidence="2"/>
<protein>
    <recommendedName>
        <fullName evidence="3">PAAR domain-containing protein</fullName>
    </recommendedName>
</protein>
<accession>A0A0P0RQG9</accession>
<dbReference type="Gene3D" id="2.60.200.60">
    <property type="match status" value="1"/>
</dbReference>
<dbReference type="GeneID" id="69974633"/>
<dbReference type="RefSeq" id="WP_035992656.1">
    <property type="nucleotide sequence ID" value="NZ_CP012748.1"/>
</dbReference>
<proteinExistence type="predicted"/>
<reference evidence="1 2" key="1">
    <citation type="journal article" date="2014" name="Genome Announc.">
        <title>Draft Genome Sequence of the Haloacid-Degrading Burkholderia caribensis Strain MBA4.</title>
        <authorList>
            <person name="Pan Y."/>
            <person name="Kong K.F."/>
            <person name="Tsang J.S."/>
        </authorList>
    </citation>
    <scope>NUCLEOTIDE SEQUENCE [LARGE SCALE GENOMIC DNA]</scope>
    <source>
        <strain evidence="1 2">MBA4</strain>
        <plasmid evidence="2">Plasmid</plasmid>
    </source>
</reference>
<sequence length="83" mass="8910">MIDLIRLGDTMDHGGEVITTSDTMRYGGRRVARKGDLVTCLLHPEINPNVILEGDGNITDAGVPVARHGHKTTCGCHLMSSLV</sequence>
<dbReference type="InterPro" id="IPR008727">
    <property type="entry name" value="PAAR_motif"/>
</dbReference>
<keyword evidence="1" id="KW-0614">Plasmid</keyword>
<dbReference type="KEGG" id="bcai:K788_0001934"/>
<organism evidence="1 2">
    <name type="scientific">Paraburkholderia caribensis MBA4</name>
    <dbReference type="NCBI Taxonomy" id="1323664"/>
    <lineage>
        <taxon>Bacteria</taxon>
        <taxon>Pseudomonadati</taxon>
        <taxon>Pseudomonadota</taxon>
        <taxon>Betaproteobacteria</taxon>
        <taxon>Burkholderiales</taxon>
        <taxon>Burkholderiaceae</taxon>
        <taxon>Paraburkholderia</taxon>
    </lineage>
</organism>
<dbReference type="EMBL" id="CP012748">
    <property type="protein sequence ID" value="ALL71250.1"/>
    <property type="molecule type" value="Genomic_DNA"/>
</dbReference>
<dbReference type="CDD" id="cd14744">
    <property type="entry name" value="PAAR_CT_2"/>
    <property type="match status" value="1"/>
</dbReference>
<gene>
    <name evidence="1" type="ORF">K788_0001934</name>
</gene>
<dbReference type="Pfam" id="PF05488">
    <property type="entry name" value="PAAR_motif"/>
    <property type="match status" value="1"/>
</dbReference>
<name>A0A0P0RQG9_9BURK</name>
<evidence type="ECO:0008006" key="3">
    <source>
        <dbReference type="Google" id="ProtNLM"/>
    </source>
</evidence>
<dbReference type="Proteomes" id="UP000019146">
    <property type="component" value="Plasmid unnamed"/>
</dbReference>
<evidence type="ECO:0000313" key="1">
    <source>
        <dbReference type="EMBL" id="ALL71250.1"/>
    </source>
</evidence>
<dbReference type="AlphaFoldDB" id="A0A0P0RQG9"/>
<evidence type="ECO:0000313" key="2">
    <source>
        <dbReference type="Proteomes" id="UP000019146"/>
    </source>
</evidence>